<feature type="domain" description="Ubiquinol-cytochrome c chaperone" evidence="3">
    <location>
        <begin position="156"/>
        <end position="293"/>
    </location>
</feature>
<evidence type="ECO:0000313" key="5">
    <source>
        <dbReference type="Proteomes" id="UP001285908"/>
    </source>
</evidence>
<evidence type="ECO:0000259" key="3">
    <source>
        <dbReference type="Pfam" id="PF03981"/>
    </source>
</evidence>
<dbReference type="GeneID" id="87869542"/>
<dbReference type="RefSeq" id="XP_062694083.1">
    <property type="nucleotide sequence ID" value="XM_062831920.1"/>
</dbReference>
<evidence type="ECO:0000313" key="4">
    <source>
        <dbReference type="EMBL" id="KAK3494654.1"/>
    </source>
</evidence>
<keyword evidence="5" id="KW-1185">Reference proteome</keyword>
<accession>A0AAJ0MSL1</accession>
<dbReference type="PANTHER" id="PTHR12184">
    <property type="entry name" value="UBIQUINOL-CYTOCHROME C REDUCTASE COMPLEX ASSEMBLY FACTOR 1 FAMILY MEMBER"/>
    <property type="match status" value="1"/>
</dbReference>
<comment type="similarity">
    <text evidence="1">Belongs to the CBP3 family.</text>
</comment>
<dbReference type="GO" id="GO:0005739">
    <property type="term" value="C:mitochondrion"/>
    <property type="evidence" value="ECO:0007669"/>
    <property type="project" value="TreeGrafter"/>
</dbReference>
<name>A0AAJ0MSL1_9PEZI</name>
<feature type="region of interest" description="Disordered" evidence="2">
    <location>
        <begin position="338"/>
        <end position="371"/>
    </location>
</feature>
<evidence type="ECO:0000256" key="1">
    <source>
        <dbReference type="ARBA" id="ARBA00006407"/>
    </source>
</evidence>
<dbReference type="InterPro" id="IPR021150">
    <property type="entry name" value="Ubiq_cyt_c_chap"/>
</dbReference>
<gene>
    <name evidence="4" type="ORF">B0T23DRAFT_114332</name>
</gene>
<organism evidence="4 5">
    <name type="scientific">Neurospora hispaniola</name>
    <dbReference type="NCBI Taxonomy" id="588809"/>
    <lineage>
        <taxon>Eukaryota</taxon>
        <taxon>Fungi</taxon>
        <taxon>Dikarya</taxon>
        <taxon>Ascomycota</taxon>
        <taxon>Pezizomycotina</taxon>
        <taxon>Sordariomycetes</taxon>
        <taxon>Sordariomycetidae</taxon>
        <taxon>Sordariales</taxon>
        <taxon>Sordariaceae</taxon>
        <taxon>Neurospora</taxon>
    </lineage>
</organism>
<protein>
    <submittedName>
        <fullName evidence="4">Ubiquinol-cytochrome C chaperone-domain-containing protein</fullName>
    </submittedName>
</protein>
<dbReference type="InterPro" id="IPR007129">
    <property type="entry name" value="Ubiqinol_cyt_c_chaperone_CPB3"/>
</dbReference>
<dbReference type="EMBL" id="JAULSX010000003">
    <property type="protein sequence ID" value="KAK3494654.1"/>
    <property type="molecule type" value="Genomic_DNA"/>
</dbReference>
<dbReference type="PANTHER" id="PTHR12184:SF1">
    <property type="entry name" value="UBIQUINOL-CYTOCHROME-C REDUCTASE COMPLEX ASSEMBLY FACTOR 1"/>
    <property type="match status" value="1"/>
</dbReference>
<reference evidence="4 5" key="1">
    <citation type="journal article" date="2023" name="Mol. Phylogenet. Evol.">
        <title>Genome-scale phylogeny and comparative genomics of the fungal order Sordariales.</title>
        <authorList>
            <person name="Hensen N."/>
            <person name="Bonometti L."/>
            <person name="Westerberg I."/>
            <person name="Brannstrom I.O."/>
            <person name="Guillou S."/>
            <person name="Cros-Aarteil S."/>
            <person name="Calhoun S."/>
            <person name="Haridas S."/>
            <person name="Kuo A."/>
            <person name="Mondo S."/>
            <person name="Pangilinan J."/>
            <person name="Riley R."/>
            <person name="LaButti K."/>
            <person name="Andreopoulos B."/>
            <person name="Lipzen A."/>
            <person name="Chen C."/>
            <person name="Yan M."/>
            <person name="Daum C."/>
            <person name="Ng V."/>
            <person name="Clum A."/>
            <person name="Steindorff A."/>
            <person name="Ohm R.A."/>
            <person name="Martin F."/>
            <person name="Silar P."/>
            <person name="Natvig D.O."/>
            <person name="Lalanne C."/>
            <person name="Gautier V."/>
            <person name="Ament-Velasquez S.L."/>
            <person name="Kruys A."/>
            <person name="Hutchinson M.I."/>
            <person name="Powell A.J."/>
            <person name="Barry K."/>
            <person name="Miller A.N."/>
            <person name="Grigoriev I.V."/>
            <person name="Debuchy R."/>
            <person name="Gladieux P."/>
            <person name="Hiltunen Thoren M."/>
            <person name="Johannesson H."/>
        </authorList>
    </citation>
    <scope>NUCLEOTIDE SEQUENCE [LARGE SCALE GENOMIC DNA]</scope>
    <source>
        <strain evidence="4 5">FGSC 10403</strain>
    </source>
</reference>
<evidence type="ECO:0000256" key="2">
    <source>
        <dbReference type="SAM" id="MobiDB-lite"/>
    </source>
</evidence>
<dbReference type="AlphaFoldDB" id="A0AAJ0MSL1"/>
<dbReference type="Proteomes" id="UP001285908">
    <property type="component" value="Unassembled WGS sequence"/>
</dbReference>
<dbReference type="Pfam" id="PF03981">
    <property type="entry name" value="Ubiq_cyt_C_chap"/>
    <property type="match status" value="1"/>
</dbReference>
<dbReference type="GO" id="GO:0034551">
    <property type="term" value="P:mitochondrial respiratory chain complex III assembly"/>
    <property type="evidence" value="ECO:0007669"/>
    <property type="project" value="TreeGrafter"/>
</dbReference>
<proteinExistence type="inferred from homology"/>
<sequence>MACPSCRSSLGLLLPRGPAATSTLRQGLFAESTTARAALSFSQSSNTTASSTRRSTSLLSQQFRRIHTTRQCRAEGGEGSGGLAGGFRKLLASVAGNQSSSYIAYGATQRIYKDCAKQADYTITPEDRKAGRVKETADGEEIGVGNGSIWHENFTEFGLLPTFSTWAHVTMLHLWLVVVRLRCLDKDAHATWQAQLVDHFFHQAEEKMDRTHDMSSRVMRQRYLQDLFVQWRGVVLAYDEGLVKGDAVLAAAVWRNLFKASEDVDVRALAAIVSWMRSSLKYLDSMEDAGLALHPTLFKNKPDAELQVVDKLVPALEGQTSKGAAAAADVEGLSAAGQAEAKASPVTSPKAEPKGAASQKPKAVPKFKTAA</sequence>
<comment type="caution">
    <text evidence="4">The sequence shown here is derived from an EMBL/GenBank/DDBJ whole genome shotgun (WGS) entry which is preliminary data.</text>
</comment>